<proteinExistence type="predicted"/>
<reference evidence="3" key="1">
    <citation type="submission" date="2022-11" db="EMBL/GenBank/DDBJ databases">
        <authorList>
            <person name="Mo P."/>
        </authorList>
    </citation>
    <scope>NUCLEOTIDE SEQUENCE</scope>
    <source>
        <strain evidence="3">HUAS 11-8</strain>
    </source>
</reference>
<feature type="domain" description="Alpha/beta hydrolase fold-3" evidence="2">
    <location>
        <begin position="82"/>
        <end position="290"/>
    </location>
</feature>
<dbReference type="Gene3D" id="3.40.50.1820">
    <property type="entry name" value="alpha/beta hydrolase"/>
    <property type="match status" value="1"/>
</dbReference>
<dbReference type="GO" id="GO:0016787">
    <property type="term" value="F:hydrolase activity"/>
    <property type="evidence" value="ECO:0007669"/>
    <property type="project" value="UniProtKB-KW"/>
</dbReference>
<name>A0ABY7BDJ9_9PSEU</name>
<protein>
    <submittedName>
        <fullName evidence="3">Alpha/beta hydrolase</fullName>
    </submittedName>
</protein>
<dbReference type="PANTHER" id="PTHR48081:SF8">
    <property type="entry name" value="ALPHA_BETA HYDROLASE FOLD-3 DOMAIN-CONTAINING PROTEIN-RELATED"/>
    <property type="match status" value="1"/>
</dbReference>
<accession>A0ABY7BDJ9</accession>
<evidence type="ECO:0000256" key="1">
    <source>
        <dbReference type="ARBA" id="ARBA00022801"/>
    </source>
</evidence>
<evidence type="ECO:0000313" key="3">
    <source>
        <dbReference type="EMBL" id="WAL69708.1"/>
    </source>
</evidence>
<dbReference type="InterPro" id="IPR050300">
    <property type="entry name" value="GDXG_lipolytic_enzyme"/>
</dbReference>
<keyword evidence="1 3" id="KW-0378">Hydrolase</keyword>
<organism evidence="3 4">
    <name type="scientific">Amycolatopsis cynarae</name>
    <dbReference type="NCBI Taxonomy" id="2995223"/>
    <lineage>
        <taxon>Bacteria</taxon>
        <taxon>Bacillati</taxon>
        <taxon>Actinomycetota</taxon>
        <taxon>Actinomycetes</taxon>
        <taxon>Pseudonocardiales</taxon>
        <taxon>Pseudonocardiaceae</taxon>
        <taxon>Amycolatopsis</taxon>
    </lineage>
</organism>
<keyword evidence="4" id="KW-1185">Reference proteome</keyword>
<dbReference type="InterPro" id="IPR013094">
    <property type="entry name" value="AB_hydrolase_3"/>
</dbReference>
<evidence type="ECO:0000313" key="4">
    <source>
        <dbReference type="Proteomes" id="UP001163203"/>
    </source>
</evidence>
<dbReference type="Proteomes" id="UP001163203">
    <property type="component" value="Chromosome"/>
</dbReference>
<gene>
    <name evidence="3" type="ORF">ORV05_16945</name>
</gene>
<dbReference type="PANTHER" id="PTHR48081">
    <property type="entry name" value="AB HYDROLASE SUPERFAMILY PROTEIN C4A8.06C"/>
    <property type="match status" value="1"/>
</dbReference>
<evidence type="ECO:0000259" key="2">
    <source>
        <dbReference type="Pfam" id="PF07859"/>
    </source>
</evidence>
<dbReference type="SUPFAM" id="SSF53474">
    <property type="entry name" value="alpha/beta-Hydrolases"/>
    <property type="match status" value="1"/>
</dbReference>
<dbReference type="Pfam" id="PF07859">
    <property type="entry name" value="Abhydrolase_3"/>
    <property type="match status" value="1"/>
</dbReference>
<dbReference type="InterPro" id="IPR029058">
    <property type="entry name" value="AB_hydrolase_fold"/>
</dbReference>
<sequence>MPEAIPVLEEAAQAFAEATAKPPFLYDLGPAEGRKTVDEVQSGDVEVPDAEVEDLTLPGGPSGSVSVRIFRPVGVPGPLPVLLYTHGAGWVFGNAHTHNRLVRELTVRARAATVFVDYSLSPEAKYPTAIEEIYAALEWIASAGAGHGLDGTRIAVAGDSVGGNMTAAITLMAKRRKGPALAAQVLFYPVTDAHFDTASYEQFATGYFLGRDGMKWFWDQYTTDPAQRAEITASPLRAGLDDLAGLPEALVIVGEADVLRDEGEAYAAKLRAAGVPVTAVRYQGIIHDFVMLNALRDTHAAVAATRQAGEFLRDALHPDLPAR</sequence>
<dbReference type="EMBL" id="CP113836">
    <property type="protein sequence ID" value="WAL69708.1"/>
    <property type="molecule type" value="Genomic_DNA"/>
</dbReference>
<dbReference type="RefSeq" id="WP_268759792.1">
    <property type="nucleotide sequence ID" value="NZ_CP113836.1"/>
</dbReference>